<dbReference type="OMA" id="WIADMAF"/>
<evidence type="ECO:0000313" key="1">
    <source>
        <dbReference type="Ensembl" id="ENSLACP00000002899.1"/>
    </source>
</evidence>
<reference evidence="1" key="2">
    <citation type="submission" date="2025-08" db="UniProtKB">
        <authorList>
            <consortium name="Ensembl"/>
        </authorList>
    </citation>
    <scope>IDENTIFICATION</scope>
</reference>
<dbReference type="GeneTree" id="ENSGT00950000182812"/>
<accession>H2ZZS8</accession>
<dbReference type="InParanoid" id="H2ZZS8"/>
<dbReference type="STRING" id="7897.ENSLACP00000002899"/>
<dbReference type="Proteomes" id="UP000008672">
    <property type="component" value="Unassembled WGS sequence"/>
</dbReference>
<reference evidence="2" key="1">
    <citation type="submission" date="2011-08" db="EMBL/GenBank/DDBJ databases">
        <title>The draft genome of Latimeria chalumnae.</title>
        <authorList>
            <person name="Di Palma F."/>
            <person name="Alfoldi J."/>
            <person name="Johnson J."/>
            <person name="Berlin A."/>
            <person name="Gnerre S."/>
            <person name="Jaffe D."/>
            <person name="MacCallum I."/>
            <person name="Young S."/>
            <person name="Walker B.J."/>
            <person name="Lander E."/>
            <person name="Lindblad-Toh K."/>
        </authorList>
    </citation>
    <scope>NUCLEOTIDE SEQUENCE [LARGE SCALE GENOMIC DNA]</scope>
    <source>
        <strain evidence="2">Wild caught</strain>
    </source>
</reference>
<organism evidence="1 2">
    <name type="scientific">Latimeria chalumnae</name>
    <name type="common">Coelacanth</name>
    <dbReference type="NCBI Taxonomy" id="7897"/>
    <lineage>
        <taxon>Eukaryota</taxon>
        <taxon>Metazoa</taxon>
        <taxon>Chordata</taxon>
        <taxon>Craniata</taxon>
        <taxon>Vertebrata</taxon>
        <taxon>Euteleostomi</taxon>
        <taxon>Coelacanthiformes</taxon>
        <taxon>Coelacanthidae</taxon>
        <taxon>Latimeria</taxon>
    </lineage>
</organism>
<name>H2ZZS8_LATCH</name>
<dbReference type="PANTHER" id="PTHR45913">
    <property type="entry name" value="EPM2A-INTERACTING PROTEIN 1"/>
    <property type="match status" value="1"/>
</dbReference>
<dbReference type="PANTHER" id="PTHR45913:SF5">
    <property type="entry name" value="GENERAL TRANSCRIPTION FACTOR II-I REPEAT DOMAIN-CONTAINING PROTEIN 2A-LIKE PROTEIN"/>
    <property type="match status" value="1"/>
</dbReference>
<dbReference type="InterPro" id="IPR012337">
    <property type="entry name" value="RNaseH-like_sf"/>
</dbReference>
<protein>
    <recommendedName>
        <fullName evidence="3">DUF4371 domain-containing protein</fullName>
    </recommendedName>
</protein>
<dbReference type="SUPFAM" id="SSF53098">
    <property type="entry name" value="Ribonuclease H-like"/>
    <property type="match status" value="1"/>
</dbReference>
<keyword evidence="2" id="KW-1185">Reference proteome</keyword>
<reference evidence="1" key="3">
    <citation type="submission" date="2025-09" db="UniProtKB">
        <authorList>
            <consortium name="Ensembl"/>
        </authorList>
    </citation>
    <scope>IDENTIFICATION</scope>
</reference>
<proteinExistence type="predicted"/>
<sequence length="346" mass="39988">VDDLSLQWDKLVGVTTDGAPAMVGEANGFIGCLKKNIGDRAALLKQYHCIIHQEALCAKYLKFKEVMEFVVSTVNFIRARSLNHREFQSFLENINATYGDLLCHTEVRWLSRGNILKRFFVLREEIKSFLQEKGRDISVMEDRDWIADLAFLTDVTGHLNDLNLRLQGSQHLICDLFEALCVFQMKLKLFTNQLEKGQLTHFETCQEAFPREKYKWNCRASAMKELQGGFAKRFEQFRSERVSFKLFADPFSVDAESVLDDLQLELIKLQCSTVLKSKHREVSLLEFYRALDHTLFPNLSREALKLLSHLRIRLTDDNLYAVLRVATTSLEPDIPQLVSEKRCNIS</sequence>
<dbReference type="Ensembl" id="ENSLACT00000002922.1">
    <property type="protein sequence ID" value="ENSLACP00000002899.1"/>
    <property type="gene ID" value="ENSLACG00000002592.1"/>
</dbReference>
<evidence type="ECO:0008006" key="3">
    <source>
        <dbReference type="Google" id="ProtNLM"/>
    </source>
</evidence>
<dbReference type="HOGENOM" id="CLU_021316_1_1_1"/>
<dbReference type="EMBL" id="AFYH01258903">
    <property type="status" value="NOT_ANNOTATED_CDS"/>
    <property type="molecule type" value="Genomic_DNA"/>
</dbReference>
<dbReference type="AlphaFoldDB" id="H2ZZS8"/>
<evidence type="ECO:0000313" key="2">
    <source>
        <dbReference type="Proteomes" id="UP000008672"/>
    </source>
</evidence>
<dbReference type="eggNOG" id="ENOG502QS6T">
    <property type="taxonomic scope" value="Eukaryota"/>
</dbReference>